<dbReference type="Proteomes" id="UP000325313">
    <property type="component" value="Unassembled WGS sequence"/>
</dbReference>
<evidence type="ECO:0000313" key="2">
    <source>
        <dbReference type="Proteomes" id="UP000325313"/>
    </source>
</evidence>
<accession>A0A5B0SLF7</accession>
<gene>
    <name evidence="1" type="ORF">PGTUg99_033454</name>
</gene>
<reference evidence="1 2" key="1">
    <citation type="submission" date="2019-05" db="EMBL/GenBank/DDBJ databases">
        <title>Emergence of the Ug99 lineage of the wheat stem rust pathogen through somatic hybridization.</title>
        <authorList>
            <person name="Li F."/>
            <person name="Upadhyaya N.M."/>
            <person name="Sperschneider J."/>
            <person name="Matny O."/>
            <person name="Nguyen-Phuc H."/>
            <person name="Mago R."/>
            <person name="Raley C."/>
            <person name="Miller M.E."/>
            <person name="Silverstein K.A.T."/>
            <person name="Henningsen E."/>
            <person name="Hirsch C.D."/>
            <person name="Visser B."/>
            <person name="Pretorius Z.A."/>
            <person name="Steffenson B.J."/>
            <person name="Schwessinger B."/>
            <person name="Dodds P.N."/>
            <person name="Figueroa M."/>
        </authorList>
    </citation>
    <scope>NUCLEOTIDE SEQUENCE [LARGE SCALE GENOMIC DNA]</scope>
    <source>
        <strain evidence="1 2">Ug99</strain>
    </source>
</reference>
<comment type="caution">
    <text evidence="1">The sequence shown here is derived from an EMBL/GenBank/DDBJ whole genome shotgun (WGS) entry which is preliminary data.</text>
</comment>
<proteinExistence type="predicted"/>
<organism evidence="1 2">
    <name type="scientific">Puccinia graminis f. sp. tritici</name>
    <dbReference type="NCBI Taxonomy" id="56615"/>
    <lineage>
        <taxon>Eukaryota</taxon>
        <taxon>Fungi</taxon>
        <taxon>Dikarya</taxon>
        <taxon>Basidiomycota</taxon>
        <taxon>Pucciniomycotina</taxon>
        <taxon>Pucciniomycetes</taxon>
        <taxon>Pucciniales</taxon>
        <taxon>Pucciniaceae</taxon>
        <taxon>Puccinia</taxon>
    </lineage>
</organism>
<evidence type="ECO:0000313" key="1">
    <source>
        <dbReference type="EMBL" id="KAA1139006.1"/>
    </source>
</evidence>
<protein>
    <submittedName>
        <fullName evidence="1">Uncharacterized protein</fullName>
    </submittedName>
</protein>
<dbReference type="EMBL" id="VDEP01000001">
    <property type="protein sequence ID" value="KAA1139006.1"/>
    <property type="molecule type" value="Genomic_DNA"/>
</dbReference>
<name>A0A5B0SLF7_PUCGR</name>
<sequence>MNHVGVYFQPGHLLPGLSSGFSSRSIIAARSQASHTQAQMNETYHRFVEDAE</sequence>
<dbReference type="AlphaFoldDB" id="A0A5B0SLF7"/>